<gene>
    <name evidence="3" type="primary">ga28605</name>
    <name evidence="3" type="ORF">PR202_ga28605</name>
</gene>
<keyword evidence="1" id="KW-0472">Membrane</keyword>
<protein>
    <recommendedName>
        <fullName evidence="2">DUF4220 domain-containing protein</fullName>
    </recommendedName>
</protein>
<dbReference type="Proteomes" id="UP001054889">
    <property type="component" value="Unassembled WGS sequence"/>
</dbReference>
<keyword evidence="1" id="KW-1133">Transmembrane helix</keyword>
<name>A0AAV5DK17_ELECO</name>
<reference evidence="3" key="1">
    <citation type="journal article" date="2018" name="DNA Res.">
        <title>Multiple hybrid de novo genome assembly of finger millet, an orphan allotetraploid crop.</title>
        <authorList>
            <person name="Hatakeyama M."/>
            <person name="Aluri S."/>
            <person name="Balachadran M.T."/>
            <person name="Sivarajan S.R."/>
            <person name="Patrignani A."/>
            <person name="Gruter S."/>
            <person name="Poveda L."/>
            <person name="Shimizu-Inatsugi R."/>
            <person name="Baeten J."/>
            <person name="Francoijs K.J."/>
            <person name="Nataraja K.N."/>
            <person name="Reddy Y.A.N."/>
            <person name="Phadnis S."/>
            <person name="Ravikumar R.L."/>
            <person name="Schlapbach R."/>
            <person name="Sreeman S.M."/>
            <person name="Shimizu K.K."/>
        </authorList>
    </citation>
    <scope>NUCLEOTIDE SEQUENCE</scope>
</reference>
<sequence>MYDFFFTKYAVLYHGSKASTFWSLAVASLVLITALRAPKPKFSNLDVDIVANSRIAGVTNVITVLILASIVLLELLQLLLYWTTIWGRVSFVCQYIRQQAVNKRGSYCMMFKEILTKIGVSVSNKYYYRDKLGQYSLVESVSYDPCPSMAGVDVPVRRKYLTFNHLLDSSAFMHNMHKYAKSVRNRRPGKPIKVPTEVKEALVWSLERTDGKLTNGESSLVSNGAHHLVWACKCDVQPVLGTRCYPENENQAHIILTWHIATCYCEMATLKHMSPRDGGQLKFNFDVATKLSKYCAYLVVSAPKLLPGHHYDTSCVFDALAAEAAQFLPGDKYEAMKRLPESSADMTIFPMGVKLGKQLEEMEKLTSWKVLADFWAEMLFYVAPSDNVKEHVECLANGGEFITHLWALLSHAGILDRKQRNSTDIENAEADQSCPGEESYGDALRFRRASSCPSARAEKRVFPTTCATNQPETSANYVQCKCFSLYLPKGVQMAILLILNGLLKRDKGQRSTCLSQVYAKLYP</sequence>
<dbReference type="AlphaFoldDB" id="A0AAV5DK17"/>
<dbReference type="InterPro" id="IPR007658">
    <property type="entry name" value="DUF594"/>
</dbReference>
<proteinExistence type="predicted"/>
<keyword evidence="4" id="KW-1185">Reference proteome</keyword>
<keyword evidence="1" id="KW-0812">Transmembrane</keyword>
<feature type="domain" description="DUF4220" evidence="2">
    <location>
        <begin position="1"/>
        <end position="139"/>
    </location>
</feature>
<feature type="transmembrane region" description="Helical" evidence="1">
    <location>
        <begin position="20"/>
        <end position="37"/>
    </location>
</feature>
<organism evidence="3 4">
    <name type="scientific">Eleusine coracana subsp. coracana</name>
    <dbReference type="NCBI Taxonomy" id="191504"/>
    <lineage>
        <taxon>Eukaryota</taxon>
        <taxon>Viridiplantae</taxon>
        <taxon>Streptophyta</taxon>
        <taxon>Embryophyta</taxon>
        <taxon>Tracheophyta</taxon>
        <taxon>Spermatophyta</taxon>
        <taxon>Magnoliopsida</taxon>
        <taxon>Liliopsida</taxon>
        <taxon>Poales</taxon>
        <taxon>Poaceae</taxon>
        <taxon>PACMAD clade</taxon>
        <taxon>Chloridoideae</taxon>
        <taxon>Cynodonteae</taxon>
        <taxon>Eleusininae</taxon>
        <taxon>Eleusine</taxon>
    </lineage>
</organism>
<reference evidence="3" key="2">
    <citation type="submission" date="2021-12" db="EMBL/GenBank/DDBJ databases">
        <title>Resequencing data analysis of finger millet.</title>
        <authorList>
            <person name="Hatakeyama M."/>
            <person name="Aluri S."/>
            <person name="Balachadran M.T."/>
            <person name="Sivarajan S.R."/>
            <person name="Poveda L."/>
            <person name="Shimizu-Inatsugi R."/>
            <person name="Schlapbach R."/>
            <person name="Sreeman S.M."/>
            <person name="Shimizu K.K."/>
        </authorList>
    </citation>
    <scope>NUCLEOTIDE SEQUENCE</scope>
</reference>
<dbReference type="Pfam" id="PF04578">
    <property type="entry name" value="DUF594"/>
    <property type="match status" value="1"/>
</dbReference>
<accession>A0AAV5DK17</accession>
<dbReference type="EMBL" id="BQKI01000017">
    <property type="protein sequence ID" value="GJN10506.1"/>
    <property type="molecule type" value="Genomic_DNA"/>
</dbReference>
<dbReference type="PANTHER" id="PTHR31325">
    <property type="entry name" value="OS01G0798800 PROTEIN-RELATED"/>
    <property type="match status" value="1"/>
</dbReference>
<comment type="caution">
    <text evidence="3">The sequence shown here is derived from an EMBL/GenBank/DDBJ whole genome shotgun (WGS) entry which is preliminary data.</text>
</comment>
<dbReference type="InterPro" id="IPR025315">
    <property type="entry name" value="DUF4220"/>
</dbReference>
<evidence type="ECO:0000259" key="2">
    <source>
        <dbReference type="Pfam" id="PF13968"/>
    </source>
</evidence>
<dbReference type="Pfam" id="PF13968">
    <property type="entry name" value="DUF4220"/>
    <property type="match status" value="1"/>
</dbReference>
<evidence type="ECO:0000256" key="1">
    <source>
        <dbReference type="SAM" id="Phobius"/>
    </source>
</evidence>
<feature type="transmembrane region" description="Helical" evidence="1">
    <location>
        <begin position="58"/>
        <end position="82"/>
    </location>
</feature>
<evidence type="ECO:0000313" key="3">
    <source>
        <dbReference type="EMBL" id="GJN10506.1"/>
    </source>
</evidence>
<evidence type="ECO:0000313" key="4">
    <source>
        <dbReference type="Proteomes" id="UP001054889"/>
    </source>
</evidence>